<protein>
    <recommendedName>
        <fullName evidence="6">Chromosome partition protein Smc</fullName>
    </recommendedName>
</protein>
<feature type="transmembrane region" description="Helical" evidence="3">
    <location>
        <begin position="532"/>
        <end position="556"/>
    </location>
</feature>
<feature type="region of interest" description="Disordered" evidence="2">
    <location>
        <begin position="778"/>
        <end position="797"/>
    </location>
</feature>
<accession>A0ABP8NGL4</accession>
<feature type="transmembrane region" description="Helical" evidence="3">
    <location>
        <begin position="576"/>
        <end position="595"/>
    </location>
</feature>
<evidence type="ECO:0008006" key="6">
    <source>
        <dbReference type="Google" id="ProtNLM"/>
    </source>
</evidence>
<feature type="transmembrane region" description="Helical" evidence="3">
    <location>
        <begin position="436"/>
        <end position="459"/>
    </location>
</feature>
<feature type="transmembrane region" description="Helical" evidence="3">
    <location>
        <begin position="406"/>
        <end position="430"/>
    </location>
</feature>
<dbReference type="RefSeq" id="WP_345326844.1">
    <property type="nucleotide sequence ID" value="NZ_BAABGA010000074.1"/>
</dbReference>
<dbReference type="EMBL" id="BAABGA010000074">
    <property type="protein sequence ID" value="GAA4465445.1"/>
    <property type="molecule type" value="Genomic_DNA"/>
</dbReference>
<gene>
    <name evidence="4" type="ORF">GCM10023156_53230</name>
</gene>
<feature type="transmembrane region" description="Helical" evidence="3">
    <location>
        <begin position="335"/>
        <end position="356"/>
    </location>
</feature>
<evidence type="ECO:0000256" key="2">
    <source>
        <dbReference type="SAM" id="MobiDB-lite"/>
    </source>
</evidence>
<proteinExistence type="predicted"/>
<feature type="coiled-coil region" evidence="1">
    <location>
        <begin position="874"/>
        <end position="901"/>
    </location>
</feature>
<keyword evidence="3" id="KW-0472">Membrane</keyword>
<feature type="transmembrane region" description="Helical" evidence="3">
    <location>
        <begin position="267"/>
        <end position="291"/>
    </location>
</feature>
<organism evidence="4 5">
    <name type="scientific">Novipirellula rosea</name>
    <dbReference type="NCBI Taxonomy" id="1031540"/>
    <lineage>
        <taxon>Bacteria</taxon>
        <taxon>Pseudomonadati</taxon>
        <taxon>Planctomycetota</taxon>
        <taxon>Planctomycetia</taxon>
        <taxon>Pirellulales</taxon>
        <taxon>Pirellulaceae</taxon>
        <taxon>Novipirellula</taxon>
    </lineage>
</organism>
<reference evidence="5" key="1">
    <citation type="journal article" date="2019" name="Int. J. Syst. Evol. Microbiol.">
        <title>The Global Catalogue of Microorganisms (GCM) 10K type strain sequencing project: providing services to taxonomists for standard genome sequencing and annotation.</title>
        <authorList>
            <consortium name="The Broad Institute Genomics Platform"/>
            <consortium name="The Broad Institute Genome Sequencing Center for Infectious Disease"/>
            <person name="Wu L."/>
            <person name="Ma J."/>
        </authorList>
    </citation>
    <scope>NUCLEOTIDE SEQUENCE [LARGE SCALE GENOMIC DNA]</scope>
    <source>
        <strain evidence="5">JCM 17759</strain>
    </source>
</reference>
<feature type="compositionally biased region" description="Basic and acidic residues" evidence="2">
    <location>
        <begin position="1011"/>
        <end position="1021"/>
    </location>
</feature>
<feature type="region of interest" description="Disordered" evidence="2">
    <location>
        <begin position="1011"/>
        <end position="1036"/>
    </location>
</feature>
<evidence type="ECO:0000313" key="5">
    <source>
        <dbReference type="Proteomes" id="UP001500840"/>
    </source>
</evidence>
<name>A0ABP8NGL4_9BACT</name>
<evidence type="ECO:0000313" key="4">
    <source>
        <dbReference type="EMBL" id="GAA4465445.1"/>
    </source>
</evidence>
<dbReference type="Proteomes" id="UP001500840">
    <property type="component" value="Unassembled WGS sequence"/>
</dbReference>
<keyword evidence="3" id="KW-0812">Transmembrane</keyword>
<sequence>MASAVQMGEGYISIGLRNRIDQGARGVQASLDKIGTQTAKLGALVSATSAAILTAPVMAASRLQETMSKFDTVFGDSSGEMRKWSTIAADALGTSKREMEDMLSGMQDLLVPMGVVPDHAANMSATLSQLAVDLGSFNNVSTDKAFTDLMAAMTGSGEVMKKYGVILSETAVKQEILNMGLDPKTADNATKAQARLNIIMRGTTAAQGDAIRTADGFANQMKRLWAVVEDVSGVVGGTLVDGFASFVGLAVNAGSTVRTFVENNRDLVTVATASAVAVGLAGAGLVGFGVATKLAATGLGVFVTAATVGATVIGTAWAGVGLVMSALQYKASIGAAVVSMVWKASAGIVSSAWSALVSTLSTAFSSATWIAGAAVTTAAWVASAGAIAVAIFGLDAVLLTTAAAATAAWGGAAGTIGTIWTAVSGLLATLSVATSGAWAAGAALVSAGWAGVSFVLTALSGPAGILAGLATIATAAWTAGAGLVGTAWTALTGAFAASGLAGVTAAGLASAAWSALGVVMAALAVESSISSAVIATAWSAAAALASLAWSGFTAVLASALTPAALMTAASFVVSTAWSAAAGVASAAWSTAWAIILAPITPFLVAGAAVVAMIGVMAGGLAALAISTIDFGGAWTKAKGAISEVVAIVKLISSTIMGALSIGEYGMAAQALWAGVQLAFWSGLEGAIEAFKWFFSEAWEMTKSFFTKLLEFTASSMMTLAQAIANPTMAAALVFGQLASIADSSISFDISANADAARQELRDLLAKIEAAKTDAEKKREADLIRDESKSPEEVAAEKKATIDRLEKDGALTKQEADKARAAIDQQAKGSTHEADAFKDKLRAINLEIIALEHGEDAAERKRLADEGLTATQIKMIQALKAKKKALEEAQQAEKDAGQQRVDAVFRKADELRKDGASPDAIFKAVMKQIDTDQKAGRINDDQAKDARGRARGNLDDAMGQLRDQGRAMAEALRTPQEKLGAELKRITDLQDRGFIDEKTALRAEDKARREFADATAKNEEKANQQFEGIEQEQRRVGPSATFSGFAAAIIGGSGNNFERDQLKATRDVAKHTKIIAKEAKKDKGGKFK</sequence>
<feature type="transmembrane region" description="Helical" evidence="3">
    <location>
        <begin position="602"/>
        <end position="625"/>
    </location>
</feature>
<keyword evidence="5" id="KW-1185">Reference proteome</keyword>
<feature type="transmembrane region" description="Helical" evidence="3">
    <location>
        <begin position="368"/>
        <end position="394"/>
    </location>
</feature>
<evidence type="ECO:0000256" key="3">
    <source>
        <dbReference type="SAM" id="Phobius"/>
    </source>
</evidence>
<feature type="transmembrane region" description="Helical" evidence="3">
    <location>
        <begin position="500"/>
        <end position="525"/>
    </location>
</feature>
<feature type="transmembrane region" description="Helical" evidence="3">
    <location>
        <begin position="466"/>
        <end position="488"/>
    </location>
</feature>
<feature type="transmembrane region" description="Helical" evidence="3">
    <location>
        <begin position="297"/>
        <end position="323"/>
    </location>
</feature>
<comment type="caution">
    <text evidence="4">The sequence shown here is derived from an EMBL/GenBank/DDBJ whole genome shotgun (WGS) entry which is preliminary data.</text>
</comment>
<keyword evidence="3" id="KW-1133">Transmembrane helix</keyword>
<keyword evidence="1" id="KW-0175">Coiled coil</keyword>
<evidence type="ECO:0000256" key="1">
    <source>
        <dbReference type="SAM" id="Coils"/>
    </source>
</evidence>